<dbReference type="InterPro" id="IPR006680">
    <property type="entry name" value="Amidohydro-rel"/>
</dbReference>
<dbReference type="eggNOG" id="KOG2902">
    <property type="taxonomic scope" value="Eukaryota"/>
</dbReference>
<evidence type="ECO:0000256" key="3">
    <source>
        <dbReference type="ARBA" id="ARBA00012860"/>
    </source>
</evidence>
<comment type="pathway">
    <text evidence="1">Pyrimidine metabolism; UMP biosynthesis via de novo pathway; (S)-dihydroorotate from bicarbonate: step 3/3.</text>
</comment>
<dbReference type="EC" id="3.5.2.3" evidence="3"/>
<evidence type="ECO:0000256" key="7">
    <source>
        <dbReference type="ARBA" id="ARBA00022975"/>
    </source>
</evidence>
<evidence type="ECO:0000256" key="8">
    <source>
        <dbReference type="SAM" id="MobiDB-lite"/>
    </source>
</evidence>
<dbReference type="PANTHER" id="PTHR43137">
    <property type="entry name" value="DIHYDROOROTASE"/>
    <property type="match status" value="1"/>
</dbReference>
<dbReference type="AlphaFoldDB" id="K8F3R7"/>
<keyword evidence="4" id="KW-0479">Metal-binding</keyword>
<evidence type="ECO:0000313" key="10">
    <source>
        <dbReference type="EMBL" id="CCO16193.1"/>
    </source>
</evidence>
<dbReference type="GO" id="GO:0044205">
    <property type="term" value="P:'de novo' UMP biosynthetic process"/>
    <property type="evidence" value="ECO:0007669"/>
    <property type="project" value="UniProtKB-UniPathway"/>
</dbReference>
<dbReference type="HAMAP" id="MF_00219">
    <property type="entry name" value="PyrC_classII"/>
    <property type="match status" value="1"/>
</dbReference>
<protein>
    <recommendedName>
        <fullName evidence="3">dihydroorotase</fullName>
        <ecNumber evidence="3">3.5.2.3</ecNumber>
    </recommendedName>
</protein>
<dbReference type="InterPro" id="IPR002195">
    <property type="entry name" value="Dihydroorotase_CS"/>
</dbReference>
<dbReference type="PROSITE" id="PS00483">
    <property type="entry name" value="DIHYDROOROTASE_2"/>
    <property type="match status" value="1"/>
</dbReference>
<dbReference type="GO" id="GO:0009507">
    <property type="term" value="C:chloroplast"/>
    <property type="evidence" value="ECO:0007669"/>
    <property type="project" value="TreeGrafter"/>
</dbReference>
<sequence length="446" mass="49140">MNVRAMMTTLLMRTTTIQTTTVGTRKGTMTPSCSSSLRRGGVSFVSSLDSFESSTGNRCRGGGGRRKRRTASSSSRRIPTRRGGGRVVLSFSSTGNENSIETLTMTKPDDWHLHVRDGAKIASVVPHTAKTFDRALIMPNLQPPIRTAEEADTYRKLILDAAKTTNAKFEPHMTLYLTDETSERTVEDAAKSGFVRGFKLYPAGATTNSSFGVTDVKKVMPALRKMAELGLVLQVHGEVTHQSVDIFDREERYIEEVLKPLLEEVKDLRVVMEHITTKNAADFVSNFPESGRLAATITPQHVLLNRNALFKGGMRPHVYCLPILKREEHREAVLNAAVGPKSERFFLGTDSAPHPKGAKESACGCAGVFSAHAALSFYAMAFDSVGKLDKLEAFASHNGADFYRMPRNSGTITLKREEWEVPETYEFGGDVVVPFFAGEKIPWSTL</sequence>
<dbReference type="SUPFAM" id="SSF51556">
    <property type="entry name" value="Metallo-dependent hydrolases"/>
    <property type="match status" value="1"/>
</dbReference>
<dbReference type="UniPathway" id="UPA00070">
    <property type="reaction ID" value="UER00117"/>
</dbReference>
<dbReference type="NCBIfam" id="TIGR00856">
    <property type="entry name" value="pyrC_dimer"/>
    <property type="match status" value="1"/>
</dbReference>
<feature type="domain" description="Amidohydrolase-related" evidence="9">
    <location>
        <begin position="110"/>
        <end position="413"/>
    </location>
</feature>
<proteinExistence type="inferred from homology"/>
<organism evidence="10 11">
    <name type="scientific">Bathycoccus prasinos</name>
    <dbReference type="NCBI Taxonomy" id="41875"/>
    <lineage>
        <taxon>Eukaryota</taxon>
        <taxon>Viridiplantae</taxon>
        <taxon>Chlorophyta</taxon>
        <taxon>Mamiellophyceae</taxon>
        <taxon>Mamiellales</taxon>
        <taxon>Bathycoccaceae</taxon>
        <taxon>Bathycoccus</taxon>
    </lineage>
</organism>
<keyword evidence="11" id="KW-1185">Reference proteome</keyword>
<dbReference type="Gene3D" id="3.20.20.140">
    <property type="entry name" value="Metal-dependent hydrolases"/>
    <property type="match status" value="1"/>
</dbReference>
<dbReference type="GO" id="GO:0004151">
    <property type="term" value="F:dihydroorotase activity"/>
    <property type="evidence" value="ECO:0007669"/>
    <property type="project" value="UniProtKB-EC"/>
</dbReference>
<dbReference type="RefSeq" id="XP_007513668.1">
    <property type="nucleotide sequence ID" value="XM_007513606.1"/>
</dbReference>
<name>K8F3R7_9CHLO</name>
<dbReference type="EMBL" id="FO082275">
    <property type="protein sequence ID" value="CCO16193.1"/>
    <property type="molecule type" value="Genomic_DNA"/>
</dbReference>
<dbReference type="OrthoDB" id="1670005at2759"/>
<keyword evidence="5" id="KW-0378">Hydrolase</keyword>
<dbReference type="Pfam" id="PF01979">
    <property type="entry name" value="Amidohydro_1"/>
    <property type="match status" value="1"/>
</dbReference>
<dbReference type="PANTHER" id="PTHR43137:SF1">
    <property type="entry name" value="DIHYDROOROTASE"/>
    <property type="match status" value="1"/>
</dbReference>
<keyword evidence="7" id="KW-0665">Pyrimidine biosynthesis</keyword>
<dbReference type="InterPro" id="IPR032466">
    <property type="entry name" value="Metal_Hydrolase"/>
</dbReference>
<reference evidence="10 11" key="1">
    <citation type="submission" date="2011-10" db="EMBL/GenBank/DDBJ databases">
        <authorList>
            <person name="Genoscope - CEA"/>
        </authorList>
    </citation>
    <scope>NUCLEOTIDE SEQUENCE [LARGE SCALE GENOMIC DNA]</scope>
    <source>
        <strain evidence="10 11">RCC 1105</strain>
    </source>
</reference>
<dbReference type="InterPro" id="IPR004721">
    <property type="entry name" value="DHOdimr"/>
</dbReference>
<feature type="region of interest" description="Disordered" evidence="8">
    <location>
        <begin position="49"/>
        <end position="84"/>
    </location>
</feature>
<evidence type="ECO:0000256" key="4">
    <source>
        <dbReference type="ARBA" id="ARBA00022723"/>
    </source>
</evidence>
<dbReference type="GeneID" id="19016280"/>
<keyword evidence="6" id="KW-0862">Zinc</keyword>
<dbReference type="STRING" id="41875.K8F3R7"/>
<dbReference type="GO" id="GO:0046872">
    <property type="term" value="F:metal ion binding"/>
    <property type="evidence" value="ECO:0007669"/>
    <property type="project" value="UniProtKB-KW"/>
</dbReference>
<evidence type="ECO:0000256" key="2">
    <source>
        <dbReference type="ARBA" id="ARBA00005631"/>
    </source>
</evidence>
<evidence type="ECO:0000256" key="6">
    <source>
        <dbReference type="ARBA" id="ARBA00022833"/>
    </source>
</evidence>
<dbReference type="Proteomes" id="UP000198341">
    <property type="component" value="Chromosome 4"/>
</dbReference>
<dbReference type="CDD" id="cd01294">
    <property type="entry name" value="DHOase"/>
    <property type="match status" value="1"/>
</dbReference>
<dbReference type="KEGG" id="bpg:Bathy04g02550"/>
<feature type="compositionally biased region" description="Low complexity" evidence="8">
    <location>
        <begin position="49"/>
        <end position="58"/>
    </location>
</feature>
<evidence type="ECO:0000313" key="11">
    <source>
        <dbReference type="Proteomes" id="UP000198341"/>
    </source>
</evidence>
<evidence type="ECO:0000256" key="1">
    <source>
        <dbReference type="ARBA" id="ARBA00004880"/>
    </source>
</evidence>
<dbReference type="PROSITE" id="PS00482">
    <property type="entry name" value="DIHYDROOROTASE_1"/>
    <property type="match status" value="1"/>
</dbReference>
<accession>K8F3R7</accession>
<evidence type="ECO:0000259" key="9">
    <source>
        <dbReference type="Pfam" id="PF01979"/>
    </source>
</evidence>
<dbReference type="GO" id="GO:0006207">
    <property type="term" value="P:'de novo' pyrimidine nucleobase biosynthetic process"/>
    <property type="evidence" value="ECO:0007669"/>
    <property type="project" value="TreeGrafter"/>
</dbReference>
<gene>
    <name evidence="10" type="ORF">Bathy04g02550</name>
</gene>
<evidence type="ECO:0000256" key="5">
    <source>
        <dbReference type="ARBA" id="ARBA00022801"/>
    </source>
</evidence>
<comment type="similarity">
    <text evidence="2">Belongs to the metallo-dependent hydrolases superfamily. DHOase family. Class II DHOase subfamily.</text>
</comment>